<dbReference type="AlphaFoldDB" id="A0AAN7JJW8"/>
<reference evidence="2 3" key="1">
    <citation type="journal article" date="2023" name="Hortic Res">
        <title>Pangenome of water caltrop reveals structural variations and asymmetric subgenome divergence after allopolyploidization.</title>
        <authorList>
            <person name="Zhang X."/>
            <person name="Chen Y."/>
            <person name="Wang L."/>
            <person name="Yuan Y."/>
            <person name="Fang M."/>
            <person name="Shi L."/>
            <person name="Lu R."/>
            <person name="Comes H.P."/>
            <person name="Ma Y."/>
            <person name="Chen Y."/>
            <person name="Huang G."/>
            <person name="Zhou Y."/>
            <person name="Zheng Z."/>
            <person name="Qiu Y."/>
        </authorList>
    </citation>
    <scope>NUCLEOTIDE SEQUENCE [LARGE SCALE GENOMIC DNA]</scope>
    <source>
        <tissue evidence="2">Roots</tissue>
    </source>
</reference>
<keyword evidence="3" id="KW-1185">Reference proteome</keyword>
<organism evidence="2 3">
    <name type="scientific">Trapa incisa</name>
    <dbReference type="NCBI Taxonomy" id="236973"/>
    <lineage>
        <taxon>Eukaryota</taxon>
        <taxon>Viridiplantae</taxon>
        <taxon>Streptophyta</taxon>
        <taxon>Embryophyta</taxon>
        <taxon>Tracheophyta</taxon>
        <taxon>Spermatophyta</taxon>
        <taxon>Magnoliopsida</taxon>
        <taxon>eudicotyledons</taxon>
        <taxon>Gunneridae</taxon>
        <taxon>Pentapetalae</taxon>
        <taxon>rosids</taxon>
        <taxon>malvids</taxon>
        <taxon>Myrtales</taxon>
        <taxon>Lythraceae</taxon>
        <taxon>Trapa</taxon>
    </lineage>
</organism>
<keyword evidence="1" id="KW-0812">Transmembrane</keyword>
<feature type="transmembrane region" description="Helical" evidence="1">
    <location>
        <begin position="70"/>
        <end position="90"/>
    </location>
</feature>
<proteinExistence type="predicted"/>
<sequence>MQQLLRGLLLPRIISQTEEGGWFQIQYPPFSIVRLVLGVAASSSGLLCNFTGSNFSGLTLLLNWNWNWNLLFIIIIYYYLHYYFILFYSFSFSSPLLSPIIICLDLAIVISDLPQRILYGS</sequence>
<keyword evidence="1" id="KW-1133">Transmembrane helix</keyword>
<evidence type="ECO:0000313" key="3">
    <source>
        <dbReference type="Proteomes" id="UP001345219"/>
    </source>
</evidence>
<evidence type="ECO:0000256" key="1">
    <source>
        <dbReference type="SAM" id="Phobius"/>
    </source>
</evidence>
<dbReference type="Proteomes" id="UP001345219">
    <property type="component" value="Chromosome 10"/>
</dbReference>
<accession>A0AAN7JJW8</accession>
<feature type="transmembrane region" description="Helical" evidence="1">
    <location>
        <begin position="32"/>
        <end position="50"/>
    </location>
</feature>
<protein>
    <submittedName>
        <fullName evidence="2">Uncharacterized protein</fullName>
    </submittedName>
</protein>
<comment type="caution">
    <text evidence="2">The sequence shown here is derived from an EMBL/GenBank/DDBJ whole genome shotgun (WGS) entry which is preliminary data.</text>
</comment>
<name>A0AAN7JJW8_9MYRT</name>
<dbReference type="EMBL" id="JAXIOK010000021">
    <property type="protein sequence ID" value="KAK4746230.1"/>
    <property type="molecule type" value="Genomic_DNA"/>
</dbReference>
<gene>
    <name evidence="2" type="ORF">SAY87_012542</name>
</gene>
<keyword evidence="1" id="KW-0472">Membrane</keyword>
<evidence type="ECO:0000313" key="2">
    <source>
        <dbReference type="EMBL" id="KAK4746230.1"/>
    </source>
</evidence>